<evidence type="ECO:0000259" key="3">
    <source>
        <dbReference type="PROSITE" id="PS50937"/>
    </source>
</evidence>
<dbReference type="Proteomes" id="UP000013307">
    <property type="component" value="Chromosome"/>
</dbReference>
<evidence type="ECO:0000313" key="4">
    <source>
        <dbReference type="EMBL" id="AGK61156.1"/>
    </source>
</evidence>
<dbReference type="PRINTS" id="PR00040">
    <property type="entry name" value="HTHMERR"/>
</dbReference>
<keyword evidence="2" id="KW-0175">Coiled coil</keyword>
<accession>N0BKV5</accession>
<evidence type="ECO:0000256" key="2">
    <source>
        <dbReference type="SAM" id="Coils"/>
    </source>
</evidence>
<dbReference type="EMBL" id="CP005290">
    <property type="protein sequence ID" value="AGK61156.1"/>
    <property type="molecule type" value="Genomic_DNA"/>
</dbReference>
<dbReference type="OrthoDB" id="51631at2157"/>
<dbReference type="eggNOG" id="arCOG14937">
    <property type="taxonomic scope" value="Archaea"/>
</dbReference>
<dbReference type="AlphaFoldDB" id="N0BKV5"/>
<dbReference type="PROSITE" id="PS50937">
    <property type="entry name" value="HTH_MERR_2"/>
    <property type="match status" value="1"/>
</dbReference>
<gene>
    <name evidence="4" type="ORF">Asulf_01157</name>
</gene>
<dbReference type="GeneID" id="15392798"/>
<name>N0BKV5_9EURY</name>
<dbReference type="RefSeq" id="WP_015590754.1">
    <property type="nucleotide sequence ID" value="NC_021169.1"/>
</dbReference>
<reference evidence="4 5" key="1">
    <citation type="journal article" date="2013" name="Genome Announc.">
        <title>Complete Genome Sequence of the Thermophilic and Facultatively Chemolithoautotrophic Sulfate Reducer Archaeoglobus sulfaticallidus Strain PM70-1T.</title>
        <authorList>
            <person name="Stokke R."/>
            <person name="Hocking W.P."/>
            <person name="Steinsbu B.O."/>
            <person name="Steen I.H."/>
        </authorList>
    </citation>
    <scope>NUCLEOTIDE SEQUENCE [LARGE SCALE GENOMIC DNA]</scope>
    <source>
        <strain evidence="4">PM70-1</strain>
    </source>
</reference>
<dbReference type="SMART" id="SM00422">
    <property type="entry name" value="HTH_MERR"/>
    <property type="match status" value="1"/>
</dbReference>
<dbReference type="Gene3D" id="1.10.1660.10">
    <property type="match status" value="1"/>
</dbReference>
<dbReference type="GO" id="GO:0003700">
    <property type="term" value="F:DNA-binding transcription factor activity"/>
    <property type="evidence" value="ECO:0007669"/>
    <property type="project" value="InterPro"/>
</dbReference>
<evidence type="ECO:0000313" key="5">
    <source>
        <dbReference type="Proteomes" id="UP000013307"/>
    </source>
</evidence>
<protein>
    <submittedName>
        <fullName evidence="4">Putative transcriptional regulator</fullName>
    </submittedName>
</protein>
<feature type="domain" description="HTH merR-type" evidence="3">
    <location>
        <begin position="11"/>
        <end position="79"/>
    </location>
</feature>
<keyword evidence="5" id="KW-1185">Reference proteome</keyword>
<dbReference type="InterPro" id="IPR009061">
    <property type="entry name" value="DNA-bd_dom_put_sf"/>
</dbReference>
<dbReference type="InterPro" id="IPR000551">
    <property type="entry name" value="MerR-type_HTH_dom"/>
</dbReference>
<dbReference type="STRING" id="387631.Asulf_01157"/>
<dbReference type="SUPFAM" id="SSF46955">
    <property type="entry name" value="Putative DNA-binding domain"/>
    <property type="match status" value="1"/>
</dbReference>
<dbReference type="KEGG" id="ast:Asulf_01157"/>
<organism evidence="4 5">
    <name type="scientific">Archaeoglobus sulfaticallidus PM70-1</name>
    <dbReference type="NCBI Taxonomy" id="387631"/>
    <lineage>
        <taxon>Archaea</taxon>
        <taxon>Methanobacteriati</taxon>
        <taxon>Methanobacteriota</taxon>
        <taxon>Archaeoglobi</taxon>
        <taxon>Archaeoglobales</taxon>
        <taxon>Archaeoglobaceae</taxon>
        <taxon>Archaeoglobus</taxon>
    </lineage>
</organism>
<evidence type="ECO:0000256" key="1">
    <source>
        <dbReference type="ARBA" id="ARBA00023125"/>
    </source>
</evidence>
<keyword evidence="1" id="KW-0238">DNA-binding</keyword>
<dbReference type="HOGENOM" id="CLU_060077_3_2_2"/>
<sequence length="135" mass="16380">MELKKKSKKNHYTISELAREFEISTRTIRYYEEVGLLSPKRTPGNQRRFTRKDRARLKLILRGKRLGFRLEEIKEMIDMYDVSEPEQIKLTLKYGEKKLKEIEEKIEELKALREDILMLREILLKRLEELEGKRK</sequence>
<dbReference type="InterPro" id="IPR047057">
    <property type="entry name" value="MerR_fam"/>
</dbReference>
<dbReference type="PANTHER" id="PTHR30204:SF58">
    <property type="entry name" value="HTH-TYPE TRANSCRIPTIONAL REGULATOR YFMP"/>
    <property type="match status" value="1"/>
</dbReference>
<dbReference type="PANTHER" id="PTHR30204">
    <property type="entry name" value="REDOX-CYCLING DRUG-SENSING TRANSCRIPTIONAL ACTIVATOR SOXR"/>
    <property type="match status" value="1"/>
</dbReference>
<dbReference type="Pfam" id="PF13411">
    <property type="entry name" value="MerR_1"/>
    <property type="match status" value="1"/>
</dbReference>
<dbReference type="GO" id="GO:0003677">
    <property type="term" value="F:DNA binding"/>
    <property type="evidence" value="ECO:0007669"/>
    <property type="project" value="UniProtKB-KW"/>
</dbReference>
<feature type="coiled-coil region" evidence="2">
    <location>
        <begin position="92"/>
        <end position="122"/>
    </location>
</feature>
<proteinExistence type="predicted"/>